<evidence type="ECO:0000256" key="1">
    <source>
        <dbReference type="ARBA" id="ARBA00004651"/>
    </source>
</evidence>
<dbReference type="Proteomes" id="UP001304895">
    <property type="component" value="Unassembled WGS sequence"/>
</dbReference>
<dbReference type="GO" id="GO:0005886">
    <property type="term" value="C:plasma membrane"/>
    <property type="evidence" value="ECO:0007669"/>
    <property type="project" value="UniProtKB-SubCell"/>
</dbReference>
<dbReference type="Gene3D" id="1.20.1110.10">
    <property type="entry name" value="Calcium-transporting ATPase, transmembrane domain"/>
    <property type="match status" value="1"/>
</dbReference>
<proteinExistence type="predicted"/>
<dbReference type="InterPro" id="IPR004014">
    <property type="entry name" value="ATPase_P-typ_cation-transptr_N"/>
</dbReference>
<feature type="transmembrane region" description="Helical" evidence="9">
    <location>
        <begin position="886"/>
        <end position="909"/>
    </location>
</feature>
<dbReference type="GO" id="GO:0030007">
    <property type="term" value="P:intracellular potassium ion homeostasis"/>
    <property type="evidence" value="ECO:0007669"/>
    <property type="project" value="TreeGrafter"/>
</dbReference>
<evidence type="ECO:0000256" key="8">
    <source>
        <dbReference type="ARBA" id="ARBA00023136"/>
    </source>
</evidence>
<dbReference type="GO" id="GO:0006883">
    <property type="term" value="P:intracellular sodium ion homeostasis"/>
    <property type="evidence" value="ECO:0007669"/>
    <property type="project" value="TreeGrafter"/>
</dbReference>
<evidence type="ECO:0000313" key="12">
    <source>
        <dbReference type="Proteomes" id="UP001304895"/>
    </source>
</evidence>
<feature type="transmembrane region" description="Helical" evidence="9">
    <location>
        <begin position="178"/>
        <end position="197"/>
    </location>
</feature>
<keyword evidence="7 9" id="KW-1133">Transmembrane helix</keyword>
<feature type="transmembrane region" description="Helical" evidence="9">
    <location>
        <begin position="1056"/>
        <end position="1075"/>
    </location>
</feature>
<feature type="transmembrane region" description="Helical" evidence="9">
    <location>
        <begin position="938"/>
        <end position="958"/>
    </location>
</feature>
<dbReference type="SFLD" id="SFLDG00002">
    <property type="entry name" value="C1.7:_P-type_atpase_like"/>
    <property type="match status" value="1"/>
</dbReference>
<dbReference type="SUPFAM" id="SSF81665">
    <property type="entry name" value="Calcium ATPase, transmembrane domain M"/>
    <property type="match status" value="1"/>
</dbReference>
<dbReference type="PRINTS" id="PR00119">
    <property type="entry name" value="CATATPASE"/>
</dbReference>
<dbReference type="InterPro" id="IPR008250">
    <property type="entry name" value="ATPase_P-typ_transduc_dom_A_sf"/>
</dbReference>
<dbReference type="InterPro" id="IPR059000">
    <property type="entry name" value="ATPase_P-type_domA"/>
</dbReference>
<dbReference type="InterPro" id="IPR023214">
    <property type="entry name" value="HAD_sf"/>
</dbReference>
<dbReference type="SUPFAM" id="SSF81653">
    <property type="entry name" value="Calcium ATPase, transduction domain A"/>
    <property type="match status" value="1"/>
</dbReference>
<dbReference type="InterPro" id="IPR050510">
    <property type="entry name" value="Cation_transp_ATPase_P-type"/>
</dbReference>
<gene>
    <name evidence="11" type="ORF">BT67DRAFT_9587</name>
</gene>
<dbReference type="GO" id="GO:1902600">
    <property type="term" value="P:proton transmembrane transport"/>
    <property type="evidence" value="ECO:0007669"/>
    <property type="project" value="TreeGrafter"/>
</dbReference>
<dbReference type="InterPro" id="IPR044492">
    <property type="entry name" value="P_typ_ATPase_HD_dom"/>
</dbReference>
<name>A0AAN6UT57_9PEZI</name>
<keyword evidence="12" id="KW-1185">Reference proteome</keyword>
<reference evidence="11" key="2">
    <citation type="submission" date="2023-05" db="EMBL/GenBank/DDBJ databases">
        <authorList>
            <consortium name="Lawrence Berkeley National Laboratory"/>
            <person name="Steindorff A."/>
            <person name="Hensen N."/>
            <person name="Bonometti L."/>
            <person name="Westerberg I."/>
            <person name="Brannstrom I.O."/>
            <person name="Guillou S."/>
            <person name="Cros-Aarteil S."/>
            <person name="Calhoun S."/>
            <person name="Haridas S."/>
            <person name="Kuo A."/>
            <person name="Mondo S."/>
            <person name="Pangilinan J."/>
            <person name="Riley R."/>
            <person name="Labutti K."/>
            <person name="Andreopoulos B."/>
            <person name="Lipzen A."/>
            <person name="Chen C."/>
            <person name="Yanf M."/>
            <person name="Daum C."/>
            <person name="Ng V."/>
            <person name="Clum A."/>
            <person name="Ohm R."/>
            <person name="Martin F."/>
            <person name="Silar P."/>
            <person name="Natvig D."/>
            <person name="Lalanne C."/>
            <person name="Gautier V."/>
            <person name="Ament-Velasquez S.L."/>
            <person name="Kruys A."/>
            <person name="Hutchinson M.I."/>
            <person name="Powell A.J."/>
            <person name="Barry K."/>
            <person name="Miller A.N."/>
            <person name="Grigoriev I.V."/>
            <person name="Debuchy R."/>
            <person name="Gladieux P."/>
            <person name="Thoren M.H."/>
            <person name="Johannesson H."/>
        </authorList>
    </citation>
    <scope>NUCLEOTIDE SEQUENCE</scope>
    <source>
        <strain evidence="11">CBS 123565</strain>
    </source>
</reference>
<dbReference type="InterPro" id="IPR036412">
    <property type="entry name" value="HAD-like_sf"/>
</dbReference>
<dbReference type="GO" id="GO:0016887">
    <property type="term" value="F:ATP hydrolysis activity"/>
    <property type="evidence" value="ECO:0007669"/>
    <property type="project" value="InterPro"/>
</dbReference>
<evidence type="ECO:0000256" key="3">
    <source>
        <dbReference type="ARBA" id="ARBA00022692"/>
    </source>
</evidence>
<dbReference type="InterPro" id="IPR006068">
    <property type="entry name" value="ATPase_P-typ_cation-transptr_C"/>
</dbReference>
<feature type="domain" description="Cation-transporting P-type ATPase N-terminal" evidence="10">
    <location>
        <begin position="94"/>
        <end position="167"/>
    </location>
</feature>
<evidence type="ECO:0000256" key="2">
    <source>
        <dbReference type="ARBA" id="ARBA00022475"/>
    </source>
</evidence>
<sequence length="1126" mass="123150">MGDIYEKYGQGVRWRLEDLEGQPDQTTIRPGLRRALSRGSMSIHSVRSHVAVDPAAALPIQYRTVSIDIDDYKRKTELAKKLEKGTTSDLADLEWHTISVDEALRRLSTSLTRGLSEGQIKRKTEEYGKNMPPPPETHRFKQWFGYFFKGFGSVLFVGAILVFVAWRPLGNPPVLANLALAIVLVAVWLIQAAFNMWQDWSTSRVMASIKNMIPKGCLVIREGVQVAIMAVDIVPGDILVIKAGNKLPADVRFVQVSSDAKFDRAVLTGESFPLAATVDHTDKNYLETKNIGLQGTHCASGTCVGVVVATAGSTVFGRIAKLTNKPKKGLTPIEREVLNFVWIIVSIMVTVIIVVVAIWAGWLRKAHPGWISVPSLIISCVSVAIAFIPEGLPVATAASLTIAANMMKKNKILCKSLKTVETLGTVSVICSDKTGTLTENKMAVTDCAIGLETMKAKAARDVVAAGQTKEGHHASSAIDQLRTVAGLCNAGEFDASSIHLPIANRKVHGDATDQAILRFAERLGPVAELKRCWATKFNLAFNSKNKFMIRVLGSTHPDGLSVALPSGIAAIFEPGDMLLTIKGAPEILLERCSNYTNTSGVAVPLDAAARASIDKIKDEWSSQDRRVLLLAHKAVSKSSIQSSPSSTAFETEMLEQARTGLTVVGLVAIIDPPRPEIPEVTRILRGAGIRIFMVTGDFALTAQAIARECGIITNPDHLVANVTALSRDPVEKLPTGDDVDGKDGETPRSIVVTGPDLITLNDAQWDQLVAYGEIVFARTTPEQKLRIVRELQARAHVVGMTGDGVNDAPALRAADIGIAIGGGSDIAIEAADMVLLESFSSIVEAVRFGRVLFDNLKKTIAYLLPAGSFSEFWPVMTNVAFGMPQILSSFLMIVICCLTDCVAATALAYEAPEADVLQRPPRKIGVDRLVDWKFILQTYGFIGMMETFLSFVMSYWYLERNGIPFSKIWFSFGVPEGVDPDYYAAKLNTASSIYFVTLVVMYVPPNPTISTSQPASQPATNKQCRNSQWFNLLACRTRRLSIYQHPPLFNRETRNYYLFPAILFALAMAFFWLYVPTFQDVLDTAAVPVEHWFLPMALGVGILLLDEGRKFGVRKWPKGVLARIAW</sequence>
<evidence type="ECO:0000256" key="5">
    <source>
        <dbReference type="ARBA" id="ARBA00022840"/>
    </source>
</evidence>
<comment type="caution">
    <text evidence="11">The sequence shown here is derived from an EMBL/GenBank/DDBJ whole genome shotgun (WGS) entry which is preliminary data.</text>
</comment>
<evidence type="ECO:0000256" key="9">
    <source>
        <dbReference type="SAM" id="Phobius"/>
    </source>
</evidence>
<dbReference type="SFLD" id="SFLDF00027">
    <property type="entry name" value="p-type_atpase"/>
    <property type="match status" value="1"/>
</dbReference>
<dbReference type="Gene3D" id="3.40.1110.10">
    <property type="entry name" value="Calcium-transporting ATPase, cytoplasmic domain N"/>
    <property type="match status" value="1"/>
</dbReference>
<dbReference type="SUPFAM" id="SSF81660">
    <property type="entry name" value="Metal cation-transporting ATPase, ATP-binding domain N"/>
    <property type="match status" value="1"/>
</dbReference>
<evidence type="ECO:0000256" key="6">
    <source>
        <dbReference type="ARBA" id="ARBA00022967"/>
    </source>
</evidence>
<dbReference type="InterPro" id="IPR018303">
    <property type="entry name" value="ATPase_P-typ_P_site"/>
</dbReference>
<dbReference type="FunFam" id="3.40.50.1000:FF:000001">
    <property type="entry name" value="Phospholipid-transporting ATPase IC"/>
    <property type="match status" value="1"/>
</dbReference>
<dbReference type="InterPro" id="IPR001757">
    <property type="entry name" value="P_typ_ATPase"/>
</dbReference>
<keyword evidence="4" id="KW-0547">Nucleotide-binding</keyword>
<evidence type="ECO:0000256" key="7">
    <source>
        <dbReference type="ARBA" id="ARBA00022989"/>
    </source>
</evidence>
<accession>A0AAN6UT57</accession>
<evidence type="ECO:0000259" key="10">
    <source>
        <dbReference type="SMART" id="SM00831"/>
    </source>
</evidence>
<dbReference type="Pfam" id="PF00690">
    <property type="entry name" value="Cation_ATPase_N"/>
    <property type="match status" value="1"/>
</dbReference>
<dbReference type="AlphaFoldDB" id="A0AAN6UT57"/>
<dbReference type="GO" id="GO:1990573">
    <property type="term" value="P:potassium ion import across plasma membrane"/>
    <property type="evidence" value="ECO:0007669"/>
    <property type="project" value="TreeGrafter"/>
</dbReference>
<evidence type="ECO:0000256" key="4">
    <source>
        <dbReference type="ARBA" id="ARBA00022741"/>
    </source>
</evidence>
<feature type="transmembrane region" description="Helical" evidence="9">
    <location>
        <begin position="375"/>
        <end position="403"/>
    </location>
</feature>
<organism evidence="11 12">
    <name type="scientific">Trichocladium antarcticum</name>
    <dbReference type="NCBI Taxonomy" id="1450529"/>
    <lineage>
        <taxon>Eukaryota</taxon>
        <taxon>Fungi</taxon>
        <taxon>Dikarya</taxon>
        <taxon>Ascomycota</taxon>
        <taxon>Pezizomycotina</taxon>
        <taxon>Sordariomycetes</taxon>
        <taxon>Sordariomycetidae</taxon>
        <taxon>Sordariales</taxon>
        <taxon>Chaetomiaceae</taxon>
        <taxon>Trichocladium</taxon>
    </lineage>
</organism>
<dbReference type="Pfam" id="PF13246">
    <property type="entry name" value="Cation_ATPase"/>
    <property type="match status" value="1"/>
</dbReference>
<protein>
    <submittedName>
        <fullName evidence="11">Calcium ATPase</fullName>
    </submittedName>
</protein>
<dbReference type="NCBIfam" id="TIGR01494">
    <property type="entry name" value="ATPase_P-type"/>
    <property type="match status" value="2"/>
</dbReference>
<dbReference type="Gene3D" id="3.40.50.1000">
    <property type="entry name" value="HAD superfamily/HAD-like"/>
    <property type="match status" value="1"/>
</dbReference>
<keyword evidence="2" id="KW-1003">Cell membrane</keyword>
<dbReference type="InterPro" id="IPR023298">
    <property type="entry name" value="ATPase_P-typ_TM_dom_sf"/>
</dbReference>
<keyword evidence="6" id="KW-1278">Translocase</keyword>
<evidence type="ECO:0000313" key="11">
    <source>
        <dbReference type="EMBL" id="KAK4138445.1"/>
    </source>
</evidence>
<comment type="subcellular location">
    <subcellularLocation>
        <location evidence="1">Cell membrane</location>
        <topology evidence="1">Multi-pass membrane protein</topology>
    </subcellularLocation>
</comment>
<dbReference type="EMBL" id="MU853401">
    <property type="protein sequence ID" value="KAK4138445.1"/>
    <property type="molecule type" value="Genomic_DNA"/>
</dbReference>
<dbReference type="SMART" id="SM00831">
    <property type="entry name" value="Cation_ATPase_N"/>
    <property type="match status" value="1"/>
</dbReference>
<dbReference type="GO" id="GO:0036376">
    <property type="term" value="P:sodium ion export across plasma membrane"/>
    <property type="evidence" value="ECO:0007669"/>
    <property type="project" value="TreeGrafter"/>
</dbReference>
<reference evidence="11" key="1">
    <citation type="journal article" date="2023" name="Mol. Phylogenet. Evol.">
        <title>Genome-scale phylogeny and comparative genomics of the fungal order Sordariales.</title>
        <authorList>
            <person name="Hensen N."/>
            <person name="Bonometti L."/>
            <person name="Westerberg I."/>
            <person name="Brannstrom I.O."/>
            <person name="Guillou S."/>
            <person name="Cros-Aarteil S."/>
            <person name="Calhoun S."/>
            <person name="Haridas S."/>
            <person name="Kuo A."/>
            <person name="Mondo S."/>
            <person name="Pangilinan J."/>
            <person name="Riley R."/>
            <person name="LaButti K."/>
            <person name="Andreopoulos B."/>
            <person name="Lipzen A."/>
            <person name="Chen C."/>
            <person name="Yan M."/>
            <person name="Daum C."/>
            <person name="Ng V."/>
            <person name="Clum A."/>
            <person name="Steindorff A."/>
            <person name="Ohm R.A."/>
            <person name="Martin F."/>
            <person name="Silar P."/>
            <person name="Natvig D.O."/>
            <person name="Lalanne C."/>
            <person name="Gautier V."/>
            <person name="Ament-Velasquez S.L."/>
            <person name="Kruys A."/>
            <person name="Hutchinson M.I."/>
            <person name="Powell A.J."/>
            <person name="Barry K."/>
            <person name="Miller A.N."/>
            <person name="Grigoriev I.V."/>
            <person name="Debuchy R."/>
            <person name="Gladieux P."/>
            <person name="Hiltunen Thoren M."/>
            <person name="Johannesson H."/>
        </authorList>
    </citation>
    <scope>NUCLEOTIDE SEQUENCE</scope>
    <source>
        <strain evidence="11">CBS 123565</strain>
    </source>
</reference>
<dbReference type="PANTHER" id="PTHR43294">
    <property type="entry name" value="SODIUM/POTASSIUM-TRANSPORTING ATPASE SUBUNIT ALPHA"/>
    <property type="match status" value="1"/>
</dbReference>
<dbReference type="InterPro" id="IPR023299">
    <property type="entry name" value="ATPase_P-typ_cyto_dom_N"/>
</dbReference>
<feature type="transmembrane region" description="Helical" evidence="9">
    <location>
        <begin position="146"/>
        <end position="166"/>
    </location>
</feature>
<keyword evidence="8 9" id="KW-0472">Membrane</keyword>
<dbReference type="PRINTS" id="PR00121">
    <property type="entry name" value="NAKATPASE"/>
</dbReference>
<dbReference type="GO" id="GO:0005391">
    <property type="term" value="F:P-type sodium:potassium-exchanging transporter activity"/>
    <property type="evidence" value="ECO:0007669"/>
    <property type="project" value="TreeGrafter"/>
</dbReference>
<feature type="transmembrane region" description="Helical" evidence="9">
    <location>
        <begin position="1087"/>
        <end position="1105"/>
    </location>
</feature>
<dbReference type="Pfam" id="PF00122">
    <property type="entry name" value="E1-E2_ATPase"/>
    <property type="match status" value="1"/>
</dbReference>
<dbReference type="PROSITE" id="PS00154">
    <property type="entry name" value="ATPASE_E1_E2"/>
    <property type="match status" value="1"/>
</dbReference>
<feature type="transmembrane region" description="Helical" evidence="9">
    <location>
        <begin position="337"/>
        <end position="363"/>
    </location>
</feature>
<keyword evidence="5" id="KW-0067">ATP-binding</keyword>
<dbReference type="FunFam" id="3.40.1110.10:FF:000114">
    <property type="entry name" value="H /K ATPase alpha subunit, putative"/>
    <property type="match status" value="1"/>
</dbReference>
<dbReference type="GO" id="GO:0005524">
    <property type="term" value="F:ATP binding"/>
    <property type="evidence" value="ECO:0007669"/>
    <property type="project" value="UniProtKB-KW"/>
</dbReference>
<dbReference type="SUPFAM" id="SSF56784">
    <property type="entry name" value="HAD-like"/>
    <property type="match status" value="1"/>
</dbReference>
<dbReference type="PANTHER" id="PTHR43294:SF21">
    <property type="entry name" value="CATION TRANSPORTING ATPASE"/>
    <property type="match status" value="1"/>
</dbReference>
<dbReference type="SFLD" id="SFLDS00003">
    <property type="entry name" value="Haloacid_Dehalogenase"/>
    <property type="match status" value="1"/>
</dbReference>
<keyword evidence="3 9" id="KW-0812">Transmembrane</keyword>
<dbReference type="Gene3D" id="2.70.150.10">
    <property type="entry name" value="Calcium-transporting ATPase, cytoplasmic transduction domain A"/>
    <property type="match status" value="1"/>
</dbReference>
<dbReference type="Pfam" id="PF00689">
    <property type="entry name" value="Cation_ATPase_C"/>
    <property type="match status" value="2"/>
</dbReference>
<dbReference type="Pfam" id="PF00702">
    <property type="entry name" value="Hydrolase"/>
    <property type="match status" value="1"/>
</dbReference>